<protein>
    <submittedName>
        <fullName evidence="1">Uncharacterized protein</fullName>
    </submittedName>
</protein>
<sequence length="100" mass="11396">MGNPPEMHQGKRKAGTALESLVWPEYSFVTLVHDRPTFSERVIFNDSSLLQFCKQIHYYVLCYCCPIALNFDCKLRFVEATVQFSGTVLGSLICPQYSPL</sequence>
<reference evidence="1 2" key="1">
    <citation type="submission" date="2021-06" db="EMBL/GenBank/DDBJ databases">
        <title>Caerostris darwini draft genome.</title>
        <authorList>
            <person name="Kono N."/>
            <person name="Arakawa K."/>
        </authorList>
    </citation>
    <scope>NUCLEOTIDE SEQUENCE [LARGE SCALE GENOMIC DNA]</scope>
</reference>
<dbReference type="Proteomes" id="UP001054837">
    <property type="component" value="Unassembled WGS sequence"/>
</dbReference>
<gene>
    <name evidence="1" type="ORF">CDAR_171641</name>
</gene>
<comment type="caution">
    <text evidence="1">The sequence shown here is derived from an EMBL/GenBank/DDBJ whole genome shotgun (WGS) entry which is preliminary data.</text>
</comment>
<organism evidence="1 2">
    <name type="scientific">Caerostris darwini</name>
    <dbReference type="NCBI Taxonomy" id="1538125"/>
    <lineage>
        <taxon>Eukaryota</taxon>
        <taxon>Metazoa</taxon>
        <taxon>Ecdysozoa</taxon>
        <taxon>Arthropoda</taxon>
        <taxon>Chelicerata</taxon>
        <taxon>Arachnida</taxon>
        <taxon>Araneae</taxon>
        <taxon>Araneomorphae</taxon>
        <taxon>Entelegynae</taxon>
        <taxon>Araneoidea</taxon>
        <taxon>Araneidae</taxon>
        <taxon>Caerostris</taxon>
    </lineage>
</organism>
<dbReference type="EMBL" id="BPLQ01014850">
    <property type="protein sequence ID" value="GIY83749.1"/>
    <property type="molecule type" value="Genomic_DNA"/>
</dbReference>
<accession>A0AAV4WPU5</accession>
<dbReference type="AlphaFoldDB" id="A0AAV4WPU5"/>
<name>A0AAV4WPU5_9ARAC</name>
<keyword evidence="2" id="KW-1185">Reference proteome</keyword>
<evidence type="ECO:0000313" key="2">
    <source>
        <dbReference type="Proteomes" id="UP001054837"/>
    </source>
</evidence>
<proteinExistence type="predicted"/>
<evidence type="ECO:0000313" key="1">
    <source>
        <dbReference type="EMBL" id="GIY83749.1"/>
    </source>
</evidence>